<keyword evidence="2" id="KW-1185">Reference proteome</keyword>
<dbReference type="RefSeq" id="XP_022580612.1">
    <property type="nucleotide sequence ID" value="XM_022723182.1"/>
</dbReference>
<evidence type="ECO:0000313" key="1">
    <source>
        <dbReference type="EMBL" id="OJJ46102.1"/>
    </source>
</evidence>
<accession>A0A1L9SG03</accession>
<dbReference type="EMBL" id="KV878343">
    <property type="protein sequence ID" value="OJJ46102.1"/>
    <property type="molecule type" value="Genomic_DNA"/>
</dbReference>
<protein>
    <submittedName>
        <fullName evidence="1">Uncharacterized protein</fullName>
    </submittedName>
</protein>
<gene>
    <name evidence="1" type="ORF">ASPZODRAFT_133092</name>
</gene>
<dbReference type="VEuPathDB" id="FungiDB:ASPZODRAFT_133092"/>
<name>A0A1L9SG03_9EURO</name>
<reference evidence="2" key="1">
    <citation type="journal article" date="2017" name="Genome Biol.">
        <title>Comparative genomics reveals high biological diversity and specific adaptations in the industrially and medically important fungal genus Aspergillus.</title>
        <authorList>
            <person name="de Vries R.P."/>
            <person name="Riley R."/>
            <person name="Wiebenga A."/>
            <person name="Aguilar-Osorio G."/>
            <person name="Amillis S."/>
            <person name="Uchima C.A."/>
            <person name="Anderluh G."/>
            <person name="Asadollahi M."/>
            <person name="Askin M."/>
            <person name="Barry K."/>
            <person name="Battaglia E."/>
            <person name="Bayram O."/>
            <person name="Benocci T."/>
            <person name="Braus-Stromeyer S.A."/>
            <person name="Caldana C."/>
            <person name="Canovas D."/>
            <person name="Cerqueira G.C."/>
            <person name="Chen F."/>
            <person name="Chen W."/>
            <person name="Choi C."/>
            <person name="Clum A."/>
            <person name="Dos Santos R.A."/>
            <person name="Damasio A.R."/>
            <person name="Diallinas G."/>
            <person name="Emri T."/>
            <person name="Fekete E."/>
            <person name="Flipphi M."/>
            <person name="Freyberg S."/>
            <person name="Gallo A."/>
            <person name="Gournas C."/>
            <person name="Habgood R."/>
            <person name="Hainaut M."/>
            <person name="Harispe M.L."/>
            <person name="Henrissat B."/>
            <person name="Hilden K.S."/>
            <person name="Hope R."/>
            <person name="Hossain A."/>
            <person name="Karabika E."/>
            <person name="Karaffa L."/>
            <person name="Karanyi Z."/>
            <person name="Krasevec N."/>
            <person name="Kuo A."/>
            <person name="Kusch H."/>
            <person name="LaButti K."/>
            <person name="Lagendijk E.L."/>
            <person name="Lapidus A."/>
            <person name="Levasseur A."/>
            <person name="Lindquist E."/>
            <person name="Lipzen A."/>
            <person name="Logrieco A.F."/>
            <person name="MacCabe A."/>
            <person name="Maekelae M.R."/>
            <person name="Malavazi I."/>
            <person name="Melin P."/>
            <person name="Meyer V."/>
            <person name="Mielnichuk N."/>
            <person name="Miskei M."/>
            <person name="Molnar A.P."/>
            <person name="Mule G."/>
            <person name="Ngan C.Y."/>
            <person name="Orejas M."/>
            <person name="Orosz E."/>
            <person name="Ouedraogo J.P."/>
            <person name="Overkamp K.M."/>
            <person name="Park H.-S."/>
            <person name="Perrone G."/>
            <person name="Piumi F."/>
            <person name="Punt P.J."/>
            <person name="Ram A.F."/>
            <person name="Ramon A."/>
            <person name="Rauscher S."/>
            <person name="Record E."/>
            <person name="Riano-Pachon D.M."/>
            <person name="Robert V."/>
            <person name="Roehrig J."/>
            <person name="Ruller R."/>
            <person name="Salamov A."/>
            <person name="Salih N.S."/>
            <person name="Samson R.A."/>
            <person name="Sandor E."/>
            <person name="Sanguinetti M."/>
            <person name="Schuetze T."/>
            <person name="Sepcic K."/>
            <person name="Shelest E."/>
            <person name="Sherlock G."/>
            <person name="Sophianopoulou V."/>
            <person name="Squina F.M."/>
            <person name="Sun H."/>
            <person name="Susca A."/>
            <person name="Todd R.B."/>
            <person name="Tsang A."/>
            <person name="Unkles S.E."/>
            <person name="van de Wiele N."/>
            <person name="van Rossen-Uffink D."/>
            <person name="Oliveira J.V."/>
            <person name="Vesth T.C."/>
            <person name="Visser J."/>
            <person name="Yu J.-H."/>
            <person name="Zhou M."/>
            <person name="Andersen M.R."/>
            <person name="Archer D.B."/>
            <person name="Baker S.E."/>
            <person name="Benoit I."/>
            <person name="Brakhage A.A."/>
            <person name="Braus G.H."/>
            <person name="Fischer R."/>
            <person name="Frisvad J.C."/>
            <person name="Goldman G.H."/>
            <person name="Houbraken J."/>
            <person name="Oakley B."/>
            <person name="Pocsi I."/>
            <person name="Scazzocchio C."/>
            <person name="Seiboth B."/>
            <person name="vanKuyk P.A."/>
            <person name="Wortman J."/>
            <person name="Dyer P.S."/>
            <person name="Grigoriev I.V."/>
        </authorList>
    </citation>
    <scope>NUCLEOTIDE SEQUENCE [LARGE SCALE GENOMIC DNA]</scope>
    <source>
        <strain evidence="2">CBS 506.65</strain>
    </source>
</reference>
<evidence type="ECO:0000313" key="2">
    <source>
        <dbReference type="Proteomes" id="UP000184188"/>
    </source>
</evidence>
<organism evidence="1 2">
    <name type="scientific">Penicilliopsis zonata CBS 506.65</name>
    <dbReference type="NCBI Taxonomy" id="1073090"/>
    <lineage>
        <taxon>Eukaryota</taxon>
        <taxon>Fungi</taxon>
        <taxon>Dikarya</taxon>
        <taxon>Ascomycota</taxon>
        <taxon>Pezizomycotina</taxon>
        <taxon>Eurotiomycetes</taxon>
        <taxon>Eurotiomycetidae</taxon>
        <taxon>Eurotiales</taxon>
        <taxon>Aspergillaceae</taxon>
        <taxon>Penicilliopsis</taxon>
    </lineage>
</organism>
<proteinExistence type="predicted"/>
<dbReference type="GeneID" id="34609647"/>
<dbReference type="Proteomes" id="UP000184188">
    <property type="component" value="Unassembled WGS sequence"/>
</dbReference>
<sequence>MSQNLPWFSKDFCWLRNGISGCCTQGMRDYPVEEEGKFSLPTYLQRCSHRPAGPYRPP</sequence>
<dbReference type="AlphaFoldDB" id="A0A1L9SG03"/>